<feature type="non-terminal residue" evidence="1">
    <location>
        <position position="1"/>
    </location>
</feature>
<feature type="non-terminal residue" evidence="1">
    <location>
        <position position="76"/>
    </location>
</feature>
<gene>
    <name evidence="1" type="ORF">BaRGS_00030349</name>
</gene>
<proteinExistence type="predicted"/>
<reference evidence="1 2" key="1">
    <citation type="journal article" date="2023" name="Sci. Data">
        <title>Genome assembly of the Korean intertidal mud-creeper Batillaria attramentaria.</title>
        <authorList>
            <person name="Patra A.K."/>
            <person name="Ho P.T."/>
            <person name="Jun S."/>
            <person name="Lee S.J."/>
            <person name="Kim Y."/>
            <person name="Won Y.J."/>
        </authorList>
    </citation>
    <scope>NUCLEOTIDE SEQUENCE [LARGE SCALE GENOMIC DNA]</scope>
    <source>
        <strain evidence="1">Wonlab-2016</strain>
    </source>
</reference>
<organism evidence="1 2">
    <name type="scientific">Batillaria attramentaria</name>
    <dbReference type="NCBI Taxonomy" id="370345"/>
    <lineage>
        <taxon>Eukaryota</taxon>
        <taxon>Metazoa</taxon>
        <taxon>Spiralia</taxon>
        <taxon>Lophotrochozoa</taxon>
        <taxon>Mollusca</taxon>
        <taxon>Gastropoda</taxon>
        <taxon>Caenogastropoda</taxon>
        <taxon>Sorbeoconcha</taxon>
        <taxon>Cerithioidea</taxon>
        <taxon>Batillariidae</taxon>
        <taxon>Batillaria</taxon>
    </lineage>
</organism>
<dbReference type="AlphaFoldDB" id="A0ABD0JUR3"/>
<keyword evidence="2" id="KW-1185">Reference proteome</keyword>
<evidence type="ECO:0000313" key="1">
    <source>
        <dbReference type="EMBL" id="KAK7478424.1"/>
    </source>
</evidence>
<evidence type="ECO:0000313" key="2">
    <source>
        <dbReference type="Proteomes" id="UP001519460"/>
    </source>
</evidence>
<dbReference type="EMBL" id="JACVVK020000326">
    <property type="protein sequence ID" value="KAK7478424.1"/>
    <property type="molecule type" value="Genomic_DNA"/>
</dbReference>
<accession>A0ABD0JUR3</accession>
<dbReference type="Proteomes" id="UP001519460">
    <property type="component" value="Unassembled WGS sequence"/>
</dbReference>
<sequence length="76" mass="8351">KIIDDVRDIRDSLRRPVVATATGAAIPVTGLRWPFAATEDACMGSTVERQRVGIEVTISGRRIQSVCRTRWGGLIK</sequence>
<name>A0ABD0JUR3_9CAEN</name>
<protein>
    <submittedName>
        <fullName evidence="1">Uncharacterized protein</fullName>
    </submittedName>
</protein>
<comment type="caution">
    <text evidence="1">The sequence shown here is derived from an EMBL/GenBank/DDBJ whole genome shotgun (WGS) entry which is preliminary data.</text>
</comment>